<dbReference type="RefSeq" id="WP_100255009.1">
    <property type="nucleotide sequence ID" value="NZ_CP024870.1"/>
</dbReference>
<sequence length="786" mass="87255">MKKLISILGTVSLASSIIMPVVACRKIEGDKDTTPTNLQNEMSIGAEFMSRLIIAARHENLNFNVNELLSSLITPEGNQMRLPQSYNYNNQQISIVEEVTNYKKFLAPSLESLDQDRAATTMASYVMGMYDDEFYKPMISGEKTFYDTVGLDGEYKFNQPNVNNAMGYLAGLNKNLNLAKEDSRKALAWGIQDTGPLTNYLLYHNLDGDTPGGNRAQAGGLLPPWTPLIDNWGTNSSGYSFYNSIMQIGKAGPTNPNVAAGDKTLFSLKEKIAKNNLDVNYTPGSTTAKPSVEIGGKQVEFNQAGGEIAQNAQDNNLNGAFALFGSLLGSVSNSASGSLILAELANYFMPVIISNTSTELFMQGVIMTLITNVWKAINLLKTDSSAKALYGADSEILRFANDLTTAPEPLKDALIPSTTDVNTEQVGFEILGKFSSASNGQVVLNENFQNAKNLIEILDLIIKDFENKDSAAQAKVITTLFDSETSTKSVFEKAYKLPITFLRPETWKTIMHDDNNNGAINLIKFAKLAFEFACDPTINEQVTKAKNKYQSKNSFRNLTSGEKQDFIKILGYNGAGFEEKSFLNGFYSAFTDTNIKGNKEFTTMVMSLKKIVDTGMKKAHENVYQYIFDDKYWKKSNFEINTTSNLDLNGKMSFTLNYTGFGDHSSTASTQTKKVDVPDNFNPYQTIWQHQEGELNKDGDKMSAKSWDLIDKTKVSGKVLGVEQNVISPDALVAYDGTGLYENYKPVEFQYNVEWQNISSDVNNPYWVISKIDCFNKEGTQFYNIY</sequence>
<organism evidence="1 2">
    <name type="scientific">Spiroplasma clarkii</name>
    <dbReference type="NCBI Taxonomy" id="2139"/>
    <lineage>
        <taxon>Bacteria</taxon>
        <taxon>Bacillati</taxon>
        <taxon>Mycoplasmatota</taxon>
        <taxon>Mollicutes</taxon>
        <taxon>Entomoplasmatales</taxon>
        <taxon>Spiroplasmataceae</taxon>
        <taxon>Spiroplasma</taxon>
    </lineage>
</organism>
<proteinExistence type="predicted"/>
<evidence type="ECO:0000313" key="2">
    <source>
        <dbReference type="Proteomes" id="UP000231179"/>
    </source>
</evidence>
<dbReference type="AlphaFoldDB" id="A0A2K8KIH6"/>
<dbReference type="Proteomes" id="UP000231179">
    <property type="component" value="Chromosome"/>
</dbReference>
<evidence type="ECO:0000313" key="1">
    <source>
        <dbReference type="EMBL" id="ATX71477.1"/>
    </source>
</evidence>
<protein>
    <submittedName>
        <fullName evidence="1">Uncharacterized protein</fullName>
    </submittedName>
</protein>
<keyword evidence="2" id="KW-1185">Reference proteome</keyword>
<gene>
    <name evidence="1" type="ORF">SCLAR_v1c11770</name>
</gene>
<name>A0A2K8KIH6_9MOLU</name>
<reference evidence="1 2" key="1">
    <citation type="submission" date="2017-11" db="EMBL/GenBank/DDBJ databases">
        <title>Complete genome sequence of Spiroplasma clarkii CN-5 (DSM 19994).</title>
        <authorList>
            <person name="Tsai Y.-M."/>
            <person name="Chang A."/>
            <person name="Lo W.-S."/>
            <person name="Kuo C.-H."/>
        </authorList>
    </citation>
    <scope>NUCLEOTIDE SEQUENCE [LARGE SCALE GENOMIC DNA]</scope>
    <source>
        <strain evidence="1 2">CN-5</strain>
    </source>
</reference>
<accession>A0A2K8KIH6</accession>
<dbReference type="EMBL" id="CP024870">
    <property type="protein sequence ID" value="ATX71477.1"/>
    <property type="molecule type" value="Genomic_DNA"/>
</dbReference>